<proteinExistence type="predicted"/>
<reference evidence="2 3" key="1">
    <citation type="journal article" date="2014" name="Int. J. Syst. Evol. Microbiol.">
        <title>Complete genome sequence of Corynebacterium casei LMG S-19264T (=DSM 44701T), isolated from a smear-ripened cheese.</title>
        <authorList>
            <consortium name="US DOE Joint Genome Institute (JGI-PGF)"/>
            <person name="Walter F."/>
            <person name="Albersmeier A."/>
            <person name="Kalinowski J."/>
            <person name="Ruckert C."/>
        </authorList>
    </citation>
    <scope>NUCLEOTIDE SEQUENCE [LARGE SCALE GENOMIC DNA]</scope>
    <source>
        <strain evidence="2 3">CGMCC 4.7206</strain>
    </source>
</reference>
<evidence type="ECO:0000313" key="3">
    <source>
        <dbReference type="Proteomes" id="UP000597989"/>
    </source>
</evidence>
<dbReference type="EMBL" id="BMMT01000016">
    <property type="protein sequence ID" value="GGI98786.1"/>
    <property type="molecule type" value="Genomic_DNA"/>
</dbReference>
<protein>
    <submittedName>
        <fullName evidence="2">Oxidoreductase</fullName>
    </submittedName>
</protein>
<accession>A0A917K5E3</accession>
<feature type="transmembrane region" description="Helical" evidence="1">
    <location>
        <begin position="740"/>
        <end position="760"/>
    </location>
</feature>
<gene>
    <name evidence="2" type="ORF">GCM10011581_39990</name>
</gene>
<dbReference type="Proteomes" id="UP000597989">
    <property type="component" value="Unassembled WGS sequence"/>
</dbReference>
<comment type="caution">
    <text evidence="2">The sequence shown here is derived from an EMBL/GenBank/DDBJ whole genome shotgun (WGS) entry which is preliminary data.</text>
</comment>
<evidence type="ECO:0000256" key="1">
    <source>
        <dbReference type="SAM" id="Phobius"/>
    </source>
</evidence>
<organism evidence="2 3">
    <name type="scientific">Saccharopolyspora thermophila</name>
    <dbReference type="NCBI Taxonomy" id="89367"/>
    <lineage>
        <taxon>Bacteria</taxon>
        <taxon>Bacillati</taxon>
        <taxon>Actinomycetota</taxon>
        <taxon>Actinomycetes</taxon>
        <taxon>Pseudonocardiales</taxon>
        <taxon>Pseudonocardiaceae</taxon>
        <taxon>Saccharopolyspora</taxon>
    </lineage>
</organism>
<evidence type="ECO:0000313" key="2">
    <source>
        <dbReference type="EMBL" id="GGI98786.1"/>
    </source>
</evidence>
<keyword evidence="1" id="KW-1133">Transmembrane helix</keyword>
<keyword evidence="1" id="KW-0472">Membrane</keyword>
<keyword evidence="1" id="KW-0812">Transmembrane</keyword>
<name>A0A917K5E3_9PSEU</name>
<dbReference type="AlphaFoldDB" id="A0A917K5E3"/>
<sequence>MIDGCGGGSACALLREENVRFNDSGGPQTAAEQRLDDLLTGRLAQTDGQVERAAAGAAQEREIRGEFLARRLIDSLEEDGWRPFARRSVQPLVIRVADALITGAFEVRNADLPYLVEFVDCRFETAPDLRQARLAGLVLSRCRFPGLLARNLTVSTDAVLVDCASIGGVVDLADAELGGSLLLTGSELRNPGQRCVYADRLSVTGALLGVRLRTSGEIRIPGAQIGGNLTLSGAALRNRSRTALNATGVRIGGSLRLDVDRATGTAFTAAGRLVLPSARIAGDLRLRGAVLEPGVPPPRRSDSQYHDPAATVVADRCEVRGDVQFDGDFRSGGTIRLVSAVIGGNLRMPGARIDVGWLRSPAESVEQPLRAVHLDGTQIRGNLDASAAQVRGQVRITDVQVSGSVQLTNARLVGPRTDVLRASRISVGSNLECRDAEIVGSLQLPGARVGANVDLRSTQLTKPAWHGHRNTYKASLDLRAARIERDLICAEGSRPFRAEGAVELRWAQIGRHLNFSGCELGDGTSRTALNAFGVVAQDLTLLPNEAPHGRIALGQAQCELFADNAAVWRATGGVDFDDFSYTNFADSFEHHDRDRVRQRLDWLRATSGGAYQPGPYDQLAEVFRANGLEEHAVAVLIEKQRHRYAAIAATARPGLRWPVRMWSLLQRLTVGYGYRPLRALAWLLLFAAAGTAWFDAHPLVPINEQDHPVWSPLLYTVDQMLPVVTLGHDDMWQARGVSQWVSVVLVAVGWILATTIAAGISRGLNRDR</sequence>